<dbReference type="AlphaFoldDB" id="A0AAV4XN08"/>
<reference evidence="1 2" key="1">
    <citation type="submission" date="2021-06" db="EMBL/GenBank/DDBJ databases">
        <title>Caerostris extrusa draft genome.</title>
        <authorList>
            <person name="Kono N."/>
            <person name="Arakawa K."/>
        </authorList>
    </citation>
    <scope>NUCLEOTIDE SEQUENCE [LARGE SCALE GENOMIC DNA]</scope>
</reference>
<proteinExistence type="predicted"/>
<dbReference type="Proteomes" id="UP001054945">
    <property type="component" value="Unassembled WGS sequence"/>
</dbReference>
<evidence type="ECO:0000313" key="1">
    <source>
        <dbReference type="EMBL" id="GIY95133.1"/>
    </source>
</evidence>
<protein>
    <submittedName>
        <fullName evidence="1">Uncharacterized protein</fullName>
    </submittedName>
</protein>
<sequence>MCYNRVSHSHSRPDKLTVGGNHGYTLLDVAVLPEGGRYALSKSFCVDFPHGRNNGNDASIVWTELEIV</sequence>
<evidence type="ECO:0000313" key="2">
    <source>
        <dbReference type="Proteomes" id="UP001054945"/>
    </source>
</evidence>
<dbReference type="EMBL" id="BPLR01000484">
    <property type="protein sequence ID" value="GIY95133.1"/>
    <property type="molecule type" value="Genomic_DNA"/>
</dbReference>
<keyword evidence="2" id="KW-1185">Reference proteome</keyword>
<gene>
    <name evidence="1" type="ORF">CEXT_240431</name>
</gene>
<name>A0AAV4XN08_CAEEX</name>
<comment type="caution">
    <text evidence="1">The sequence shown here is derived from an EMBL/GenBank/DDBJ whole genome shotgun (WGS) entry which is preliminary data.</text>
</comment>
<accession>A0AAV4XN08</accession>
<organism evidence="1 2">
    <name type="scientific">Caerostris extrusa</name>
    <name type="common">Bark spider</name>
    <name type="synonym">Caerostris bankana</name>
    <dbReference type="NCBI Taxonomy" id="172846"/>
    <lineage>
        <taxon>Eukaryota</taxon>
        <taxon>Metazoa</taxon>
        <taxon>Ecdysozoa</taxon>
        <taxon>Arthropoda</taxon>
        <taxon>Chelicerata</taxon>
        <taxon>Arachnida</taxon>
        <taxon>Araneae</taxon>
        <taxon>Araneomorphae</taxon>
        <taxon>Entelegynae</taxon>
        <taxon>Araneoidea</taxon>
        <taxon>Araneidae</taxon>
        <taxon>Caerostris</taxon>
    </lineage>
</organism>